<keyword evidence="5" id="KW-1185">Reference proteome</keyword>
<feature type="transmembrane region" description="Helical" evidence="2">
    <location>
        <begin position="55"/>
        <end position="77"/>
    </location>
</feature>
<feature type="transmembrane region" description="Helical" evidence="2">
    <location>
        <begin position="175"/>
        <end position="200"/>
    </location>
</feature>
<sequence length="404" mass="44407">MPASDYPRTAEITENDHGPAVNIAAWILMVTAILFTLFRLVSNILLRGRIGHHDFLIIAANALAIGNTIATSLMVSYGLGQHEKTLSAAGITSYQKALLASSVLYVAALTANKLSLLLFVSDVLASTQTMLRRVVQASSILMGLYLVAATFTLSFACSLPHTYDVFNGQCINFDAFWTVHAVVDIVACLTIFVLPLTIVYPLQMSVSLKSQIVFPFALEIPLCAFAIVRLIYIRHSYTADDHTWAATEPQIWTQICMHLGVVAANIPCLKIFLKGFESMLFRNDTTRLQTTMHSHSGTARSNERGPGWSGWLGHGSERSEHNEPQRNSRNVRKGSNWVWKSGDGSELRPGDGESTAIVGASSASDNTNGFDGLSQKEEITEVPGRDRIYKTTEWTVLPERGTHY</sequence>
<dbReference type="Pfam" id="PF20684">
    <property type="entry name" value="Fung_rhodopsin"/>
    <property type="match status" value="1"/>
</dbReference>
<keyword evidence="2" id="KW-1133">Transmembrane helix</keyword>
<feature type="compositionally biased region" description="Basic and acidic residues" evidence="1">
    <location>
        <begin position="315"/>
        <end position="326"/>
    </location>
</feature>
<proteinExistence type="predicted"/>
<keyword evidence="2" id="KW-0812">Transmembrane</keyword>
<dbReference type="AlphaFoldDB" id="A0AAV9PBC3"/>
<reference evidence="4 5" key="1">
    <citation type="submission" date="2023-08" db="EMBL/GenBank/DDBJ databases">
        <title>Black Yeasts Isolated from many extreme environments.</title>
        <authorList>
            <person name="Coleine C."/>
            <person name="Stajich J.E."/>
            <person name="Selbmann L."/>
        </authorList>
    </citation>
    <scope>NUCLEOTIDE SEQUENCE [LARGE SCALE GENOMIC DNA]</scope>
    <source>
        <strain evidence="4 5">CCFEE 5935</strain>
    </source>
</reference>
<evidence type="ECO:0000259" key="3">
    <source>
        <dbReference type="Pfam" id="PF20684"/>
    </source>
</evidence>
<feature type="transmembrane region" description="Helical" evidence="2">
    <location>
        <begin position="23"/>
        <end position="46"/>
    </location>
</feature>
<feature type="transmembrane region" description="Helical" evidence="2">
    <location>
        <begin position="140"/>
        <end position="163"/>
    </location>
</feature>
<evidence type="ECO:0000313" key="5">
    <source>
        <dbReference type="Proteomes" id="UP001337655"/>
    </source>
</evidence>
<dbReference type="RefSeq" id="XP_064658718.1">
    <property type="nucleotide sequence ID" value="XM_064802593.1"/>
</dbReference>
<accession>A0AAV9PBC3</accession>
<name>A0AAV9PBC3_9PEZI</name>
<feature type="domain" description="Rhodopsin" evidence="3">
    <location>
        <begin position="38"/>
        <end position="273"/>
    </location>
</feature>
<dbReference type="PANTHER" id="PTHR38794:SF3">
    <property type="entry name" value="INTEGRAL MEMBRANE PROTEIN"/>
    <property type="match status" value="1"/>
</dbReference>
<dbReference type="EMBL" id="JAVRRT010000008">
    <property type="protein sequence ID" value="KAK5169372.1"/>
    <property type="molecule type" value="Genomic_DNA"/>
</dbReference>
<dbReference type="InterPro" id="IPR049326">
    <property type="entry name" value="Rhodopsin_dom_fungi"/>
</dbReference>
<evidence type="ECO:0000256" key="2">
    <source>
        <dbReference type="SAM" id="Phobius"/>
    </source>
</evidence>
<protein>
    <recommendedName>
        <fullName evidence="3">Rhodopsin domain-containing protein</fullName>
    </recommendedName>
</protein>
<keyword evidence="2" id="KW-0472">Membrane</keyword>
<feature type="transmembrane region" description="Helical" evidence="2">
    <location>
        <begin position="212"/>
        <end position="231"/>
    </location>
</feature>
<feature type="region of interest" description="Disordered" evidence="1">
    <location>
        <begin position="291"/>
        <end position="376"/>
    </location>
</feature>
<feature type="transmembrane region" description="Helical" evidence="2">
    <location>
        <begin position="251"/>
        <end position="273"/>
    </location>
</feature>
<dbReference type="PANTHER" id="PTHR38794">
    <property type="entry name" value="INTEGRAL MEMBRANE PROTEIN"/>
    <property type="match status" value="1"/>
</dbReference>
<dbReference type="GeneID" id="89926689"/>
<dbReference type="Proteomes" id="UP001337655">
    <property type="component" value="Unassembled WGS sequence"/>
</dbReference>
<feature type="transmembrane region" description="Helical" evidence="2">
    <location>
        <begin position="97"/>
        <end position="120"/>
    </location>
</feature>
<comment type="caution">
    <text evidence="4">The sequence shown here is derived from an EMBL/GenBank/DDBJ whole genome shotgun (WGS) entry which is preliminary data.</text>
</comment>
<evidence type="ECO:0000256" key="1">
    <source>
        <dbReference type="SAM" id="MobiDB-lite"/>
    </source>
</evidence>
<gene>
    <name evidence="4" type="ORF">LTR77_005347</name>
</gene>
<evidence type="ECO:0000313" key="4">
    <source>
        <dbReference type="EMBL" id="KAK5169372.1"/>
    </source>
</evidence>
<organism evidence="4 5">
    <name type="scientific">Saxophila tyrrhenica</name>
    <dbReference type="NCBI Taxonomy" id="1690608"/>
    <lineage>
        <taxon>Eukaryota</taxon>
        <taxon>Fungi</taxon>
        <taxon>Dikarya</taxon>
        <taxon>Ascomycota</taxon>
        <taxon>Pezizomycotina</taxon>
        <taxon>Dothideomycetes</taxon>
        <taxon>Dothideomycetidae</taxon>
        <taxon>Mycosphaerellales</taxon>
        <taxon>Extremaceae</taxon>
        <taxon>Saxophila</taxon>
    </lineage>
</organism>
<feature type="compositionally biased region" description="Polar residues" evidence="1">
    <location>
        <begin position="291"/>
        <end position="300"/>
    </location>
</feature>